<proteinExistence type="predicted"/>
<keyword evidence="1" id="KW-1188">Viral release from host cell</keyword>
<organism evidence="3 4">
    <name type="scientific">Reticulibacter mediterranei</name>
    <dbReference type="NCBI Taxonomy" id="2778369"/>
    <lineage>
        <taxon>Bacteria</taxon>
        <taxon>Bacillati</taxon>
        <taxon>Chloroflexota</taxon>
        <taxon>Ktedonobacteria</taxon>
        <taxon>Ktedonobacterales</taxon>
        <taxon>Reticulibacteraceae</taxon>
        <taxon>Reticulibacter</taxon>
    </lineage>
</organism>
<evidence type="ECO:0000256" key="1">
    <source>
        <dbReference type="ARBA" id="ARBA00022612"/>
    </source>
</evidence>
<dbReference type="Gene3D" id="3.30.420.240">
    <property type="match status" value="1"/>
</dbReference>
<dbReference type="RefSeq" id="WP_220209097.1">
    <property type="nucleotide sequence ID" value="NZ_BNJK01000002.1"/>
</dbReference>
<dbReference type="EMBL" id="BNJK01000002">
    <property type="protein sequence ID" value="GHO98344.1"/>
    <property type="molecule type" value="Genomic_DNA"/>
</dbReference>
<evidence type="ECO:0000313" key="4">
    <source>
        <dbReference type="Proteomes" id="UP000597444"/>
    </source>
</evidence>
<protein>
    <recommendedName>
        <fullName evidence="2">Terminase large subunit gp17-like C-terminal domain-containing protein</fullName>
    </recommendedName>
</protein>
<dbReference type="Proteomes" id="UP000597444">
    <property type="component" value="Unassembled WGS sequence"/>
</dbReference>
<feature type="domain" description="Terminase large subunit gp17-like C-terminal" evidence="2">
    <location>
        <begin position="149"/>
        <end position="243"/>
    </location>
</feature>
<name>A0A8J3IUY1_9CHLR</name>
<gene>
    <name evidence="3" type="ORF">KSF_083920</name>
</gene>
<dbReference type="AlphaFoldDB" id="A0A8J3IUY1"/>
<sequence length="319" mass="36438">MVNATTILYGTAWCDTTLLAQMSSHNQNLERQDGIRRHFAFDWTTLAAINPHYRRFVQGEIERLGEDHLSIRTQYRLLPISGAGYLLNDLQRYLLRGSHTWLNEPSDDYYIAGMDIGGEEERASSIEQSATASKRDSTVITIGRVCYNELDLPGIEVVHQCWFTGMKYLDQYAATCEMMQRWNIRQLVVDRTGLGDGLASLLREKFGEERVTGFRFTRPSKSALTFQFLGMVNSGRLKIYAPDLVPSSIYEECWQQLTHARYSIPGEGLMNMYCDASNNMHDDFLCSLALCCEAIHETCAPIQPASIIRPRRLYEDGRF</sequence>
<evidence type="ECO:0000313" key="3">
    <source>
        <dbReference type="EMBL" id="GHO98344.1"/>
    </source>
</evidence>
<dbReference type="Pfam" id="PF17289">
    <property type="entry name" value="Terminase_6C"/>
    <property type="match status" value="1"/>
</dbReference>
<comment type="caution">
    <text evidence="3">The sequence shown here is derived from an EMBL/GenBank/DDBJ whole genome shotgun (WGS) entry which is preliminary data.</text>
</comment>
<keyword evidence="4" id="KW-1185">Reference proteome</keyword>
<evidence type="ECO:0000259" key="2">
    <source>
        <dbReference type="Pfam" id="PF17289"/>
    </source>
</evidence>
<accession>A0A8J3IUY1</accession>
<dbReference type="InterPro" id="IPR035421">
    <property type="entry name" value="Terminase_6C"/>
</dbReference>
<reference evidence="3" key="1">
    <citation type="submission" date="2020-10" db="EMBL/GenBank/DDBJ databases">
        <title>Taxonomic study of unclassified bacteria belonging to the class Ktedonobacteria.</title>
        <authorList>
            <person name="Yabe S."/>
            <person name="Wang C.M."/>
            <person name="Zheng Y."/>
            <person name="Sakai Y."/>
            <person name="Cavaletti L."/>
            <person name="Monciardini P."/>
            <person name="Donadio S."/>
        </authorList>
    </citation>
    <scope>NUCLEOTIDE SEQUENCE</scope>
    <source>
        <strain evidence="3">ID150040</strain>
    </source>
</reference>